<evidence type="ECO:0000313" key="1">
    <source>
        <dbReference type="EMBL" id="AJF40899.1"/>
    </source>
</evidence>
<reference evidence="1 2" key="1">
    <citation type="submission" date="2014-12" db="EMBL/GenBank/DDBJ databases">
        <title>Complete genome sequences of three Vibrio cholerae specific bacteriophages.</title>
        <authorList>
            <person name="Bhandare S.G."/>
            <person name="Warry A."/>
            <person name="Emes R.D."/>
            <person name="Hooton S.P.T."/>
            <person name="Barrow P.A."/>
            <person name="Atterbury R.J."/>
        </authorList>
    </citation>
    <scope>NUCLEOTIDE SEQUENCE [LARGE SCALE GENOMIC DNA]</scope>
</reference>
<evidence type="ECO:0008006" key="3">
    <source>
        <dbReference type="Google" id="ProtNLM"/>
    </source>
</evidence>
<proteinExistence type="predicted"/>
<evidence type="ECO:0000313" key="2">
    <source>
        <dbReference type="Proteomes" id="UP000031804"/>
    </source>
</evidence>
<dbReference type="Proteomes" id="UP000031804">
    <property type="component" value="Segment"/>
</dbReference>
<dbReference type="OrthoDB" id="31178at10239"/>
<organism evidence="1 2">
    <name type="scientific">Vibrio phage phi 3</name>
    <dbReference type="NCBI Taxonomy" id="1589298"/>
    <lineage>
        <taxon>Viruses</taxon>
        <taxon>Duplodnaviria</taxon>
        <taxon>Heunggongvirae</taxon>
        <taxon>Uroviricota</taxon>
        <taxon>Caudoviricetes</taxon>
        <taxon>Demerecviridae</taxon>
        <taxon>Ermolyevavirinae</taxon>
        <taxon>Jesfedecavirus</taxon>
        <taxon>Jesfedecavirus phi3</taxon>
    </lineage>
</organism>
<dbReference type="KEGG" id="vg:26634110"/>
<keyword evidence="2" id="KW-1185">Reference proteome</keyword>
<dbReference type="GeneID" id="26634110"/>
<dbReference type="EMBL" id="KP280063">
    <property type="protein sequence ID" value="AJF40899.1"/>
    <property type="molecule type" value="Genomic_DNA"/>
</dbReference>
<protein>
    <recommendedName>
        <fullName evidence="3">Tail assembly chaperone</fullName>
    </recommendedName>
</protein>
<dbReference type="RefSeq" id="YP_009207597.1">
    <property type="nucleotide sequence ID" value="NC_028895.1"/>
</dbReference>
<sequence length="144" mass="16434">MKLSDIALKTKEVEFSFPLFENFKVKLTYISKPEEAKLRQEAMVVKVDEKADLPYQEFDQDKFSELLASKVVTGWSGLTYEILSNLMVIDDSGIEDMSEEVPYSPENAVTLIKYSKHFDAWVGANLIKIGGFRTKREKSPVQES</sequence>
<accession>A0A0B5HAV5</accession>
<gene>
    <name evidence="1" type="ORF">SBVP3_00132</name>
</gene>
<name>A0A0B5HAV5_9CAUD</name>